<dbReference type="OrthoDB" id="1444577at2"/>
<dbReference type="Proteomes" id="UP000324358">
    <property type="component" value="Unassembled WGS sequence"/>
</dbReference>
<dbReference type="AlphaFoldDB" id="A0A5D0QN84"/>
<keyword evidence="2" id="KW-1185">Reference proteome</keyword>
<reference evidence="1 2" key="1">
    <citation type="submission" date="2019-08" db="EMBL/GenBank/DDBJ databases">
        <title>Genomes of Antarctic Bizionia species.</title>
        <authorList>
            <person name="Bowman J.P."/>
        </authorList>
    </citation>
    <scope>NUCLEOTIDE SEQUENCE [LARGE SCALE GENOMIC DNA]</scope>
    <source>
        <strain evidence="1 2">APA-1</strain>
    </source>
</reference>
<dbReference type="EMBL" id="VSKL01000008">
    <property type="protein sequence ID" value="TYB70627.1"/>
    <property type="molecule type" value="Genomic_DNA"/>
</dbReference>
<protein>
    <submittedName>
        <fullName evidence="1">Uncharacterized protein</fullName>
    </submittedName>
</protein>
<sequence>MRYLKIIFVLFFVFGCQKQNKTHIAIGTWNKCLKDGSYFEYKITDEYIMVLTTKSEEIILFRNKVTDKGLIMSEFKNGASLIINNDTLITVSESENKVILKSTYTYDTYEFNKAEFKIDKIDSLNLESWKNKTVSEFKKRAELASCLDLRTEEEKIIPTLNMDDLEEEEIQIIETEKK</sequence>
<gene>
    <name evidence="1" type="ORF">ES675_15760</name>
</gene>
<proteinExistence type="predicted"/>
<organism evidence="1 2">
    <name type="scientific">Bizionia algoritergicola</name>
    <dbReference type="NCBI Taxonomy" id="291187"/>
    <lineage>
        <taxon>Bacteria</taxon>
        <taxon>Pseudomonadati</taxon>
        <taxon>Bacteroidota</taxon>
        <taxon>Flavobacteriia</taxon>
        <taxon>Flavobacteriales</taxon>
        <taxon>Flavobacteriaceae</taxon>
        <taxon>Bizionia</taxon>
    </lineage>
</organism>
<evidence type="ECO:0000313" key="1">
    <source>
        <dbReference type="EMBL" id="TYB70627.1"/>
    </source>
</evidence>
<accession>A0A5D0QN84</accession>
<dbReference type="RefSeq" id="WP_148367555.1">
    <property type="nucleotide sequence ID" value="NZ_VSKL01000008.1"/>
</dbReference>
<comment type="caution">
    <text evidence="1">The sequence shown here is derived from an EMBL/GenBank/DDBJ whole genome shotgun (WGS) entry which is preliminary data.</text>
</comment>
<name>A0A5D0QN84_9FLAO</name>
<evidence type="ECO:0000313" key="2">
    <source>
        <dbReference type="Proteomes" id="UP000324358"/>
    </source>
</evidence>
<dbReference type="PROSITE" id="PS51257">
    <property type="entry name" value="PROKAR_LIPOPROTEIN"/>
    <property type="match status" value="1"/>
</dbReference>